<dbReference type="AlphaFoldDB" id="A0A8H5C5C4"/>
<dbReference type="Proteomes" id="UP000541558">
    <property type="component" value="Unassembled WGS sequence"/>
</dbReference>
<proteinExistence type="predicted"/>
<protein>
    <recommendedName>
        <fullName evidence="3">F-box domain-containing protein</fullName>
    </recommendedName>
</protein>
<dbReference type="OrthoDB" id="10308106at2759"/>
<keyword evidence="2" id="KW-1185">Reference proteome</keyword>
<evidence type="ECO:0000313" key="1">
    <source>
        <dbReference type="EMBL" id="KAF5335522.1"/>
    </source>
</evidence>
<sequence>MTLIPPELVDYILSLLDGEDRSTALLSCALASSEFYAIAIPALYSDIKIGCTPYLEALENAPRCSPPLSRLMKLASQLEHDPTPGSLVKSLHLRLEATDDSRFWRGLPNSSAEDLSIRPLATLLRSLTRLEAFRIEHCAVSRSFAFPNLEAVTAEVVRICNLPTLRTLALNLRGIPSRVWSRNTWLADRWKGLVPVSAPDLTTRSKGNITRLAYQQNSITDLVDLVKEAPWAFEGIRTVNLHIRSYPQRMTEPWEIGPFLRRTAATLEVLDWRIDLIEPQSLIGLGGDPINFSPIQDPFAGFPHLRRVSLSVKTRDTFEAGPIPDGIRDLFTYFQRNSEAIEELDLTLSCFGSATSCTDMWKMAERCLQGVGASLSSSRRMKTLNVRVIHALTYIGSESGSVDCSTAFKFNLSGIPSSISFSIACDCVHS</sequence>
<reference evidence="1 2" key="1">
    <citation type="journal article" date="2020" name="ISME J.">
        <title>Uncovering the hidden diversity of litter-decomposition mechanisms in mushroom-forming fungi.</title>
        <authorList>
            <person name="Floudas D."/>
            <person name="Bentzer J."/>
            <person name="Ahren D."/>
            <person name="Johansson T."/>
            <person name="Persson P."/>
            <person name="Tunlid A."/>
        </authorList>
    </citation>
    <scope>NUCLEOTIDE SEQUENCE [LARGE SCALE GENOMIC DNA]</scope>
    <source>
        <strain evidence="1 2">CBS 175.51</strain>
    </source>
</reference>
<evidence type="ECO:0008006" key="3">
    <source>
        <dbReference type="Google" id="ProtNLM"/>
    </source>
</evidence>
<organism evidence="1 2">
    <name type="scientific">Ephemerocybe angulata</name>
    <dbReference type="NCBI Taxonomy" id="980116"/>
    <lineage>
        <taxon>Eukaryota</taxon>
        <taxon>Fungi</taxon>
        <taxon>Dikarya</taxon>
        <taxon>Basidiomycota</taxon>
        <taxon>Agaricomycotina</taxon>
        <taxon>Agaricomycetes</taxon>
        <taxon>Agaricomycetidae</taxon>
        <taxon>Agaricales</taxon>
        <taxon>Agaricineae</taxon>
        <taxon>Psathyrellaceae</taxon>
        <taxon>Ephemerocybe</taxon>
    </lineage>
</organism>
<accession>A0A8H5C5C4</accession>
<dbReference type="EMBL" id="JAACJK010000061">
    <property type="protein sequence ID" value="KAF5335522.1"/>
    <property type="molecule type" value="Genomic_DNA"/>
</dbReference>
<evidence type="ECO:0000313" key="2">
    <source>
        <dbReference type="Proteomes" id="UP000541558"/>
    </source>
</evidence>
<gene>
    <name evidence="1" type="ORF">D9611_012127</name>
</gene>
<comment type="caution">
    <text evidence="1">The sequence shown here is derived from an EMBL/GenBank/DDBJ whole genome shotgun (WGS) entry which is preliminary data.</text>
</comment>
<name>A0A8H5C5C4_9AGAR</name>